<dbReference type="EMBL" id="NCTK01000001">
    <property type="protein sequence ID" value="OYQ14193.1"/>
    <property type="molecule type" value="Genomic_DNA"/>
</dbReference>
<evidence type="ECO:0000256" key="1">
    <source>
        <dbReference type="SAM" id="SignalP"/>
    </source>
</evidence>
<accession>A0AAP7ZPD1</accession>
<feature type="signal peptide" evidence="1">
    <location>
        <begin position="1"/>
        <end position="20"/>
    </location>
</feature>
<gene>
    <name evidence="2" type="ORF">B7R77_13665</name>
</gene>
<comment type="caution">
    <text evidence="2">The sequence shown here is derived from an EMBL/GenBank/DDBJ whole genome shotgun (WGS) entry which is preliminary data.</text>
</comment>
<protein>
    <submittedName>
        <fullName evidence="2">Uncharacterized protein</fullName>
    </submittedName>
</protein>
<evidence type="ECO:0000313" key="3">
    <source>
        <dbReference type="Proteomes" id="UP000216164"/>
    </source>
</evidence>
<keyword evidence="1" id="KW-0732">Signal</keyword>
<feature type="chain" id="PRO_5042862707" evidence="1">
    <location>
        <begin position="21"/>
        <end position="124"/>
    </location>
</feature>
<evidence type="ECO:0000313" key="2">
    <source>
        <dbReference type="EMBL" id="OYQ14193.1"/>
    </source>
</evidence>
<dbReference type="RefSeq" id="WP_119447266.1">
    <property type="nucleotide sequence ID" value="NZ_NCTK01000001.1"/>
</dbReference>
<organism evidence="2 3">
    <name type="scientific">Ralstonia solanacearum K60</name>
    <dbReference type="NCBI Taxonomy" id="1091042"/>
    <lineage>
        <taxon>Bacteria</taxon>
        <taxon>Pseudomonadati</taxon>
        <taxon>Pseudomonadota</taxon>
        <taxon>Betaproteobacteria</taxon>
        <taxon>Burkholderiales</taxon>
        <taxon>Burkholderiaceae</taxon>
        <taxon>Ralstonia</taxon>
        <taxon>Ralstonia solanacearum species complex</taxon>
    </lineage>
</organism>
<dbReference type="AlphaFoldDB" id="A0AAP7ZPD1"/>
<dbReference type="Proteomes" id="UP000216164">
    <property type="component" value="Unassembled WGS sequence"/>
</dbReference>
<sequence length="124" mass="13316">MARSLLLSSLMPHLMPPVPAASPASLPPIAARRYVCLRVTVPGNAPHDLRRQLHRLLGDRLGLYLLRHDARQRAIAVELELAPADLDAVISALLHGLPRATLGRVTPLARAAQRGGVRGGTSLH</sequence>
<reference evidence="2 3" key="1">
    <citation type="submission" date="2017-04" db="EMBL/GenBank/DDBJ databases">
        <title>Genome Announcement: Closed genomes of Ralstonia solanacearum strains K60, UW551, and UW700.</title>
        <authorList>
            <person name="Hayes M."/>
            <person name="Macintyre A.M."/>
            <person name="Allen C."/>
        </authorList>
    </citation>
    <scope>NUCLEOTIDE SEQUENCE [LARGE SCALE GENOMIC DNA]</scope>
    <source>
        <strain evidence="2 3">UW25</strain>
    </source>
</reference>
<proteinExistence type="predicted"/>
<name>A0AAP7ZPD1_RALSL</name>